<name>A7TCG7_NEMVE</name>
<proteinExistence type="inferred from homology"/>
<dbReference type="InterPro" id="IPR029058">
    <property type="entry name" value="AB_hydrolase_fold"/>
</dbReference>
<feature type="domain" description="Lipase" evidence="6">
    <location>
        <begin position="1"/>
        <end position="207"/>
    </location>
</feature>
<dbReference type="GO" id="GO:0016042">
    <property type="term" value="P:lipid catabolic process"/>
    <property type="evidence" value="ECO:0000318"/>
    <property type="project" value="GO_Central"/>
</dbReference>
<keyword evidence="5" id="KW-0812">Transmembrane</keyword>
<gene>
    <name evidence="7" type="ORF">NEMVEDRAFT_v1g46495</name>
</gene>
<dbReference type="SUPFAM" id="SSF53474">
    <property type="entry name" value="alpha/beta-Hydrolases"/>
    <property type="match status" value="1"/>
</dbReference>
<dbReference type="GO" id="GO:0016298">
    <property type="term" value="F:lipase activity"/>
    <property type="evidence" value="ECO:0000318"/>
    <property type="project" value="GO_Central"/>
</dbReference>
<keyword evidence="8" id="KW-1185">Reference proteome</keyword>
<feature type="non-terminal residue" evidence="7">
    <location>
        <position position="207"/>
    </location>
</feature>
<dbReference type="Proteomes" id="UP000001593">
    <property type="component" value="Unassembled WGS sequence"/>
</dbReference>
<evidence type="ECO:0000313" key="8">
    <source>
        <dbReference type="Proteomes" id="UP000001593"/>
    </source>
</evidence>
<dbReference type="STRING" id="45351.A7TCG7"/>
<dbReference type="PANTHER" id="PTHR11610:SF173">
    <property type="entry name" value="LIPASE DOMAIN-CONTAINING PROTEIN-RELATED"/>
    <property type="match status" value="1"/>
</dbReference>
<dbReference type="InParanoid" id="A7TCG7"/>
<feature type="transmembrane region" description="Helical" evidence="5">
    <location>
        <begin position="41"/>
        <end position="59"/>
    </location>
</feature>
<keyword evidence="5" id="KW-0472">Membrane</keyword>
<reference evidence="7 8" key="1">
    <citation type="journal article" date="2007" name="Science">
        <title>Sea anemone genome reveals ancestral eumetazoan gene repertoire and genomic organization.</title>
        <authorList>
            <person name="Putnam N.H."/>
            <person name="Srivastava M."/>
            <person name="Hellsten U."/>
            <person name="Dirks B."/>
            <person name="Chapman J."/>
            <person name="Salamov A."/>
            <person name="Terry A."/>
            <person name="Shapiro H."/>
            <person name="Lindquist E."/>
            <person name="Kapitonov V.V."/>
            <person name="Jurka J."/>
            <person name="Genikhovich G."/>
            <person name="Grigoriev I.V."/>
            <person name="Lucas S.M."/>
            <person name="Steele R.E."/>
            <person name="Finnerty J.R."/>
            <person name="Technau U."/>
            <person name="Martindale M.Q."/>
            <person name="Rokhsar D.S."/>
        </authorList>
    </citation>
    <scope>NUCLEOTIDE SEQUENCE [LARGE SCALE GENOMIC DNA]</scope>
    <source>
        <strain evidence="8">CH2 X CH6</strain>
    </source>
</reference>
<dbReference type="InterPro" id="IPR013818">
    <property type="entry name" value="Lipase"/>
</dbReference>
<dbReference type="PhylomeDB" id="A7TCG7"/>
<evidence type="ECO:0000256" key="3">
    <source>
        <dbReference type="ARBA" id="ARBA00022525"/>
    </source>
</evidence>
<evidence type="ECO:0000259" key="6">
    <source>
        <dbReference type="Pfam" id="PF00151"/>
    </source>
</evidence>
<evidence type="ECO:0000256" key="4">
    <source>
        <dbReference type="RuleBase" id="RU004262"/>
    </source>
</evidence>
<dbReference type="EMBL" id="DS476343">
    <property type="protein sequence ID" value="EDO26260.1"/>
    <property type="molecule type" value="Genomic_DNA"/>
</dbReference>
<feature type="non-terminal residue" evidence="7">
    <location>
        <position position="1"/>
    </location>
</feature>
<keyword evidence="3" id="KW-0964">Secreted</keyword>
<evidence type="ECO:0000256" key="1">
    <source>
        <dbReference type="ARBA" id="ARBA00004613"/>
    </source>
</evidence>
<dbReference type="PRINTS" id="PR00821">
    <property type="entry name" value="TAGLIPASE"/>
</dbReference>
<dbReference type="GO" id="GO:0005615">
    <property type="term" value="C:extracellular space"/>
    <property type="evidence" value="ECO:0000318"/>
    <property type="project" value="GO_Central"/>
</dbReference>
<dbReference type="AlphaFoldDB" id="A7TCG7"/>
<organism evidence="7 8">
    <name type="scientific">Nematostella vectensis</name>
    <name type="common">Starlet sea anemone</name>
    <dbReference type="NCBI Taxonomy" id="45351"/>
    <lineage>
        <taxon>Eukaryota</taxon>
        <taxon>Metazoa</taxon>
        <taxon>Cnidaria</taxon>
        <taxon>Anthozoa</taxon>
        <taxon>Hexacorallia</taxon>
        <taxon>Actiniaria</taxon>
        <taxon>Edwardsiidae</taxon>
        <taxon>Nematostella</taxon>
    </lineage>
</organism>
<dbReference type="Pfam" id="PF00151">
    <property type="entry name" value="Lipase"/>
    <property type="match status" value="1"/>
</dbReference>
<dbReference type="Gene3D" id="3.40.50.1820">
    <property type="entry name" value="alpha/beta hydrolase"/>
    <property type="match status" value="1"/>
</dbReference>
<dbReference type="eggNOG" id="ENOG502QQQP">
    <property type="taxonomic scope" value="Eukaryota"/>
</dbReference>
<accession>A7TCG7</accession>
<comment type="subcellular location">
    <subcellularLocation>
        <location evidence="1">Secreted</location>
    </subcellularLocation>
</comment>
<evidence type="ECO:0000256" key="2">
    <source>
        <dbReference type="ARBA" id="ARBA00010701"/>
    </source>
</evidence>
<dbReference type="PANTHER" id="PTHR11610">
    <property type="entry name" value="LIPASE"/>
    <property type="match status" value="1"/>
</dbReference>
<dbReference type="OMA" id="CSHYRAN"/>
<comment type="similarity">
    <text evidence="2 4">Belongs to the AB hydrolase superfamily. Lipase family.</text>
</comment>
<sequence length="207" mass="23289">VDWMRGAWFPFTRAVANTRLVGAQTARLLQILEERSGRKLAYVHVIGFSFGAHVAGYVGRRMKKRGRMIDRITALDPAAMWFHKHHEDVRLDTSDALFVDVIHTSADYGITSTIGHADFYPNGGKKQPGCFSSYLFCGHKRAPALFTTSLYTKTPLYSYPCRSEDDFNSGNCLKCDGKCPTMGFRLDTKNNTLSGSFYFRTTDTAPY</sequence>
<protein>
    <recommendedName>
        <fullName evidence="6">Lipase domain-containing protein</fullName>
    </recommendedName>
</protein>
<dbReference type="HOGENOM" id="CLU_027171_8_2_1"/>
<dbReference type="InterPro" id="IPR000734">
    <property type="entry name" value="TAG_lipase"/>
</dbReference>
<keyword evidence="5" id="KW-1133">Transmembrane helix</keyword>
<evidence type="ECO:0000256" key="5">
    <source>
        <dbReference type="SAM" id="Phobius"/>
    </source>
</evidence>
<evidence type="ECO:0000313" key="7">
    <source>
        <dbReference type="EMBL" id="EDO26260.1"/>
    </source>
</evidence>